<feature type="domain" description="Reverse transcriptase Ty1/copia-type" evidence="2">
    <location>
        <begin position="162"/>
        <end position="272"/>
    </location>
</feature>
<dbReference type="InterPro" id="IPR012337">
    <property type="entry name" value="RNaseH-like_sf"/>
</dbReference>
<comment type="caution">
    <text evidence="3">The sequence shown here is derived from an EMBL/GenBank/DDBJ whole genome shotgun (WGS) entry which is preliminary data.</text>
</comment>
<sequence length="276" mass="31819">MHVTSLGFSDYFLVYKDDFSRYRQVFYLKKSDDVDQCLKTFLNESRAASNTVDDILSDGGLEFNSAHTVRFMSHSKNGKRNQFVDGSWDEAPEEILLLLQMTLKTDLYEKNEEEDGSNTKTKQKEQNSEQASPFAKQKEAALGSKQIDKRRWKRNSLEENFMWTSIDPLSGKNILECRWVLRIKISTNGSVARYKARQIAASFMRRSGIDYGETCSPVDCFDTVQAYLSIVTVECLKLQQLDVMIAFLYGGLKEEVYLKQPEGLKMERIKTTRLQD</sequence>
<dbReference type="EMBL" id="JYDR01000240">
    <property type="protein sequence ID" value="KRY65000.1"/>
    <property type="molecule type" value="Genomic_DNA"/>
</dbReference>
<dbReference type="GO" id="GO:0003676">
    <property type="term" value="F:nucleic acid binding"/>
    <property type="evidence" value="ECO:0007669"/>
    <property type="project" value="InterPro"/>
</dbReference>
<dbReference type="EMBL" id="JYDS01000657">
    <property type="protein sequence ID" value="KRZ01285.1"/>
    <property type="molecule type" value="Genomic_DNA"/>
</dbReference>
<dbReference type="InterPro" id="IPR036397">
    <property type="entry name" value="RNaseH_sf"/>
</dbReference>
<dbReference type="Pfam" id="PF07727">
    <property type="entry name" value="RVT_2"/>
    <property type="match status" value="1"/>
</dbReference>
<keyword evidence="6" id="KW-1185">Reference proteome</keyword>
<evidence type="ECO:0000256" key="1">
    <source>
        <dbReference type="SAM" id="MobiDB-lite"/>
    </source>
</evidence>
<dbReference type="AlphaFoldDB" id="A0A0V1DUL4"/>
<name>A0A0V1DUL4_TRIPS</name>
<evidence type="ECO:0000313" key="3">
    <source>
        <dbReference type="EMBL" id="KRY65000.1"/>
    </source>
</evidence>
<dbReference type="SUPFAM" id="SSF53098">
    <property type="entry name" value="Ribonuclease H-like"/>
    <property type="match status" value="1"/>
</dbReference>
<gene>
    <name evidence="3" type="ORF">T4A_2995</name>
    <name evidence="4" type="ORF">T4B_8947</name>
</gene>
<protein>
    <submittedName>
        <fullName evidence="3">Retrovirus-related Pol polyprotein from transposon TNT 1-94</fullName>
    </submittedName>
</protein>
<organism evidence="3 5">
    <name type="scientific">Trichinella pseudospiralis</name>
    <name type="common">Parasitic roundworm</name>
    <dbReference type="NCBI Taxonomy" id="6337"/>
    <lineage>
        <taxon>Eukaryota</taxon>
        <taxon>Metazoa</taxon>
        <taxon>Ecdysozoa</taxon>
        <taxon>Nematoda</taxon>
        <taxon>Enoplea</taxon>
        <taxon>Dorylaimia</taxon>
        <taxon>Trichinellida</taxon>
        <taxon>Trichinellidae</taxon>
        <taxon>Trichinella</taxon>
    </lineage>
</organism>
<evidence type="ECO:0000313" key="5">
    <source>
        <dbReference type="Proteomes" id="UP000054632"/>
    </source>
</evidence>
<dbReference type="Proteomes" id="UP000054632">
    <property type="component" value="Unassembled WGS sequence"/>
</dbReference>
<dbReference type="Proteomes" id="UP000054805">
    <property type="component" value="Unassembled WGS sequence"/>
</dbReference>
<evidence type="ECO:0000313" key="6">
    <source>
        <dbReference type="Proteomes" id="UP000054805"/>
    </source>
</evidence>
<reference evidence="5 6" key="1">
    <citation type="submission" date="2015-01" db="EMBL/GenBank/DDBJ databases">
        <title>Evolution of Trichinella species and genotypes.</title>
        <authorList>
            <person name="Korhonen P.K."/>
            <person name="Edoardo P."/>
            <person name="Giuseppe L.R."/>
            <person name="Gasser R.B."/>
        </authorList>
    </citation>
    <scope>NUCLEOTIDE SEQUENCE [LARGE SCALE GENOMIC DNA]</scope>
    <source>
        <strain evidence="3">ISS13</strain>
        <strain evidence="4">ISS588</strain>
    </source>
</reference>
<feature type="region of interest" description="Disordered" evidence="1">
    <location>
        <begin position="110"/>
        <end position="145"/>
    </location>
</feature>
<evidence type="ECO:0000259" key="2">
    <source>
        <dbReference type="Pfam" id="PF07727"/>
    </source>
</evidence>
<dbReference type="InterPro" id="IPR013103">
    <property type="entry name" value="RVT_2"/>
</dbReference>
<proteinExistence type="predicted"/>
<evidence type="ECO:0000313" key="4">
    <source>
        <dbReference type="EMBL" id="KRZ01285.1"/>
    </source>
</evidence>
<dbReference type="Gene3D" id="3.30.420.10">
    <property type="entry name" value="Ribonuclease H-like superfamily/Ribonuclease H"/>
    <property type="match status" value="1"/>
</dbReference>
<accession>A0A0V1DUL4</accession>